<protein>
    <recommendedName>
        <fullName evidence="5">DUF4124 domain-containing protein</fullName>
    </recommendedName>
</protein>
<organism evidence="3 4">
    <name type="scientific">Rhodoferax aquaticus</name>
    <dbReference type="NCBI Taxonomy" id="2527691"/>
    <lineage>
        <taxon>Bacteria</taxon>
        <taxon>Pseudomonadati</taxon>
        <taxon>Pseudomonadota</taxon>
        <taxon>Betaproteobacteria</taxon>
        <taxon>Burkholderiales</taxon>
        <taxon>Comamonadaceae</taxon>
        <taxon>Rhodoferax</taxon>
    </lineage>
</organism>
<keyword evidence="4" id="KW-1185">Reference proteome</keyword>
<evidence type="ECO:0000313" key="4">
    <source>
        <dbReference type="Proteomes" id="UP000317365"/>
    </source>
</evidence>
<reference evidence="4" key="2">
    <citation type="journal article" date="2020" name="Int. J. Syst. Evol. Microbiol.">
        <title>Genomic insights into a novel species Rhodoferax aquaticus sp. nov., isolated from freshwater.</title>
        <authorList>
            <person name="Li T."/>
            <person name="Zhuo Y."/>
            <person name="Jin C.Z."/>
            <person name="Wu X."/>
            <person name="Ko S.R."/>
            <person name="Jin F.J."/>
            <person name="Ahn C.Y."/>
            <person name="Oh H.M."/>
            <person name="Lee H.G."/>
            <person name="Jin L."/>
        </authorList>
    </citation>
    <scope>NUCLEOTIDE SEQUENCE [LARGE SCALE GENOMIC DNA]</scope>
    <source>
        <strain evidence="4">Gr-4</strain>
    </source>
</reference>
<dbReference type="Proteomes" id="UP000317365">
    <property type="component" value="Chromosome"/>
</dbReference>
<sequence length="197" mass="21866">MIISKLTPLLLLLASGAIAQNQPNMQEVGNCAFIKGMPVTRAECETLRKNHEEIEAKTQRQEEFAAKAHADFEAQRAAEREKLARDQAKWAAERAEQQAKDAEREAEYKRQSAADDKAYALAEKKAAAAEELRKFKCGADYKKPSIGMTMARVRECVSTSFKEAGQTNTAQGVVTTYRAPGGYLHVIEGKVVQWGKF</sequence>
<evidence type="ECO:0000313" key="3">
    <source>
        <dbReference type="EMBL" id="QDL53117.1"/>
    </source>
</evidence>
<keyword evidence="2" id="KW-0732">Signal</keyword>
<accession>A0A515EKC4</accession>
<feature type="region of interest" description="Disordered" evidence="1">
    <location>
        <begin position="84"/>
        <end position="109"/>
    </location>
</feature>
<evidence type="ECO:0008006" key="5">
    <source>
        <dbReference type="Google" id="ProtNLM"/>
    </source>
</evidence>
<gene>
    <name evidence="3" type="ORF">EXZ61_02435</name>
</gene>
<proteinExistence type="predicted"/>
<evidence type="ECO:0000256" key="2">
    <source>
        <dbReference type="SAM" id="SignalP"/>
    </source>
</evidence>
<dbReference type="AlphaFoldDB" id="A0A515EKC4"/>
<dbReference type="EMBL" id="CP036282">
    <property type="protein sequence ID" value="QDL53117.1"/>
    <property type="molecule type" value="Genomic_DNA"/>
</dbReference>
<feature type="signal peptide" evidence="2">
    <location>
        <begin position="1"/>
        <end position="19"/>
    </location>
</feature>
<dbReference type="KEGG" id="rhg:EXZ61_02435"/>
<reference evidence="4" key="1">
    <citation type="submission" date="2019-02" db="EMBL/GenBank/DDBJ databases">
        <title>Complete genome sequence of Rhodoferax sp. Gr-4.</title>
        <authorList>
            <person name="Jin L."/>
        </authorList>
    </citation>
    <scope>NUCLEOTIDE SEQUENCE [LARGE SCALE GENOMIC DNA]</scope>
    <source>
        <strain evidence="4">Gr-4</strain>
    </source>
</reference>
<dbReference type="RefSeq" id="WP_142808681.1">
    <property type="nucleotide sequence ID" value="NZ_CP036282.1"/>
</dbReference>
<name>A0A515EKC4_9BURK</name>
<feature type="chain" id="PRO_5021842182" description="DUF4124 domain-containing protein" evidence="2">
    <location>
        <begin position="20"/>
        <end position="197"/>
    </location>
</feature>
<evidence type="ECO:0000256" key="1">
    <source>
        <dbReference type="SAM" id="MobiDB-lite"/>
    </source>
</evidence>